<name>A0A2T5ESG6_VIBSP</name>
<feature type="region of interest" description="Disordered" evidence="1">
    <location>
        <begin position="1"/>
        <end position="64"/>
    </location>
</feature>
<sequence length="83" mass="9270">MRDASKRDTKSRKSSSGIRVSRCEERKSSSGIRVSEMRRARGADEGDRYRDSKSRKAEGKSERVIQSKGYICGQSQSINQGAV</sequence>
<feature type="compositionally biased region" description="Basic and acidic residues" evidence="1">
    <location>
        <begin position="35"/>
        <end position="64"/>
    </location>
</feature>
<proteinExistence type="predicted"/>
<dbReference type="AlphaFoldDB" id="A0A2T5ESG6"/>
<dbReference type="EMBL" id="PIFK01000037">
    <property type="protein sequence ID" value="PTP29346.1"/>
    <property type="molecule type" value="Genomic_DNA"/>
</dbReference>
<evidence type="ECO:0000256" key="1">
    <source>
        <dbReference type="SAM" id="MobiDB-lite"/>
    </source>
</evidence>
<evidence type="ECO:0000313" key="2">
    <source>
        <dbReference type="EMBL" id="PTP29346.1"/>
    </source>
</evidence>
<evidence type="ECO:0000313" key="3">
    <source>
        <dbReference type="Proteomes" id="UP000244197"/>
    </source>
</evidence>
<accession>A0A2T5ESG6</accession>
<protein>
    <submittedName>
        <fullName evidence="2">Uncharacterized protein</fullName>
    </submittedName>
</protein>
<organism evidence="2 3">
    <name type="scientific">Vibrio splendidus</name>
    <dbReference type="NCBI Taxonomy" id="29497"/>
    <lineage>
        <taxon>Bacteria</taxon>
        <taxon>Pseudomonadati</taxon>
        <taxon>Pseudomonadota</taxon>
        <taxon>Gammaproteobacteria</taxon>
        <taxon>Vibrionales</taxon>
        <taxon>Vibrionaceae</taxon>
        <taxon>Vibrio</taxon>
    </lineage>
</organism>
<dbReference type="Proteomes" id="UP000244197">
    <property type="component" value="Unassembled WGS sequence"/>
</dbReference>
<gene>
    <name evidence="2" type="ORF">CWO07_17685</name>
</gene>
<comment type="caution">
    <text evidence="2">The sequence shown here is derived from an EMBL/GenBank/DDBJ whole genome shotgun (WGS) entry which is preliminary data.</text>
</comment>
<reference evidence="2 3" key="1">
    <citation type="submission" date="2017-11" db="EMBL/GenBank/DDBJ databases">
        <title>Population delineation of vibrios coincides with oyster pathogenicity.</title>
        <authorList>
            <person name="Bruto M."/>
            <person name="Labreuche Y."/>
            <person name="James A."/>
            <person name="Piel D."/>
            <person name="Chenivesse S."/>
            <person name="Petton B."/>
            <person name="Polz M.F."/>
            <person name="Le Roux F."/>
        </authorList>
    </citation>
    <scope>NUCLEOTIDE SEQUENCE [LARGE SCALE GENOMIC DNA]</scope>
    <source>
        <strain evidence="2 3">FF_144</strain>
    </source>
</reference>